<dbReference type="Proteomes" id="UP000515163">
    <property type="component" value="Unplaced"/>
</dbReference>
<dbReference type="PANTHER" id="PTHR48051:SF1">
    <property type="entry name" value="RAS SUPPRESSOR PROTEIN 1"/>
    <property type="match status" value="1"/>
</dbReference>
<evidence type="ECO:0000259" key="4">
    <source>
        <dbReference type="Pfam" id="PF23598"/>
    </source>
</evidence>
<dbReference type="PANTHER" id="PTHR48051">
    <property type="match status" value="1"/>
</dbReference>
<dbReference type="InParanoid" id="A0A6P8IFH9"/>
<evidence type="ECO:0000256" key="1">
    <source>
        <dbReference type="ARBA" id="ARBA00022614"/>
    </source>
</evidence>
<reference evidence="6" key="1">
    <citation type="submission" date="2025-08" db="UniProtKB">
        <authorList>
            <consortium name="RefSeq"/>
        </authorList>
    </citation>
    <scope>IDENTIFICATION</scope>
    <source>
        <tissue evidence="6">Tentacle</tissue>
    </source>
</reference>
<dbReference type="Pfam" id="PF13516">
    <property type="entry name" value="LRR_6"/>
    <property type="match status" value="1"/>
</dbReference>
<dbReference type="SMART" id="SM00365">
    <property type="entry name" value="LRR_SD22"/>
    <property type="match status" value="5"/>
</dbReference>
<evidence type="ECO:0000256" key="2">
    <source>
        <dbReference type="ARBA" id="ARBA00022737"/>
    </source>
</evidence>
<organism evidence="5 6">
    <name type="scientific">Actinia tenebrosa</name>
    <name type="common">Australian red waratah sea anemone</name>
    <dbReference type="NCBI Taxonomy" id="6105"/>
    <lineage>
        <taxon>Eukaryota</taxon>
        <taxon>Metazoa</taxon>
        <taxon>Cnidaria</taxon>
        <taxon>Anthozoa</taxon>
        <taxon>Hexacorallia</taxon>
        <taxon>Actiniaria</taxon>
        <taxon>Actiniidae</taxon>
        <taxon>Actinia</taxon>
    </lineage>
</organism>
<dbReference type="InterPro" id="IPR050216">
    <property type="entry name" value="LRR_domain-containing"/>
</dbReference>
<name>A0A6P8IFH9_ACTTE</name>
<dbReference type="InterPro" id="IPR003591">
    <property type="entry name" value="Leu-rich_rpt_typical-subtyp"/>
</dbReference>
<evidence type="ECO:0000313" key="6">
    <source>
        <dbReference type="RefSeq" id="XP_031565447.1"/>
    </source>
</evidence>
<dbReference type="RefSeq" id="XP_031565447.1">
    <property type="nucleotide sequence ID" value="XM_031709587.1"/>
</dbReference>
<dbReference type="SMART" id="SM00364">
    <property type="entry name" value="LRR_BAC"/>
    <property type="match status" value="9"/>
</dbReference>
<feature type="domain" description="Disease resistance R13L4/SHOC-2-like LRR" evidence="4">
    <location>
        <begin position="165"/>
        <end position="253"/>
    </location>
</feature>
<dbReference type="FunFam" id="3.80.10.10:FF:000116">
    <property type="entry name" value="Leucine-rich repeat-containing protein 40"/>
    <property type="match status" value="2"/>
</dbReference>
<dbReference type="OrthoDB" id="660555at2759"/>
<dbReference type="GeneID" id="116300675"/>
<dbReference type="Pfam" id="PF13855">
    <property type="entry name" value="LRR_8"/>
    <property type="match status" value="2"/>
</dbReference>
<evidence type="ECO:0000256" key="3">
    <source>
        <dbReference type="SAM" id="MobiDB-lite"/>
    </source>
</evidence>
<dbReference type="InterPro" id="IPR055414">
    <property type="entry name" value="LRR_R13L4/SHOC2-like"/>
</dbReference>
<keyword evidence="2" id="KW-0677">Repeat</keyword>
<dbReference type="SMART" id="SM00369">
    <property type="entry name" value="LRR_TYP"/>
    <property type="match status" value="13"/>
</dbReference>
<proteinExistence type="predicted"/>
<evidence type="ECO:0000313" key="5">
    <source>
        <dbReference type="Proteomes" id="UP000515163"/>
    </source>
</evidence>
<keyword evidence="5" id="KW-1185">Reference proteome</keyword>
<dbReference type="InterPro" id="IPR001611">
    <property type="entry name" value="Leu-rich_rpt"/>
</dbReference>
<keyword evidence="1" id="KW-0433">Leucine-rich repeat</keyword>
<dbReference type="Pfam" id="PF00560">
    <property type="entry name" value="LRR_1"/>
    <property type="match status" value="1"/>
</dbReference>
<dbReference type="AlphaFoldDB" id="A0A6P8IFH9"/>
<dbReference type="Pfam" id="PF23598">
    <property type="entry name" value="LRR_14"/>
    <property type="match status" value="1"/>
</dbReference>
<gene>
    <name evidence="6" type="primary">LOC116300675</name>
</gene>
<protein>
    <submittedName>
        <fullName evidence="6">Leucine-rich repeat-containing protein 40-like</fullName>
    </submittedName>
</protein>
<feature type="region of interest" description="Disordered" evidence="3">
    <location>
        <begin position="1"/>
        <end position="23"/>
    </location>
</feature>
<dbReference type="KEGG" id="aten:116300675"/>
<dbReference type="GO" id="GO:0005737">
    <property type="term" value="C:cytoplasm"/>
    <property type="evidence" value="ECO:0007669"/>
    <property type="project" value="TreeGrafter"/>
</dbReference>
<dbReference type="InterPro" id="IPR032675">
    <property type="entry name" value="LRR_dom_sf"/>
</dbReference>
<dbReference type="Gene3D" id="3.80.10.10">
    <property type="entry name" value="Ribonuclease Inhibitor"/>
    <property type="match status" value="4"/>
</dbReference>
<dbReference type="FunCoup" id="A0A6P8IFH9">
    <property type="interactions" value="1049"/>
</dbReference>
<dbReference type="SUPFAM" id="SSF52058">
    <property type="entry name" value="L domain-like"/>
    <property type="match status" value="2"/>
</dbReference>
<sequence length="478" mass="53274">MKKRQLNPAFRGRGRGKEDTSDVSEALLRQARRSGQLNLSNRGLTEVPQKIWRVNTDVPEEAKSVSLDNTDDKWWDQVDLTKLILASNALTSLAPDISNLPALETLDIHDNSLEALPDEVCTLENLKKFNLSHNKLSSLPTNLGLLTNLCFLKLDHNSLTSIGEWLGALVQLEELDLSNNNISELPSNISRLHSVRNLNLCNNSLELLPAEIGQLLVLEDINVSNNKITRIPEEIGKLKSLKRLDCRKNQLSEVPSLLKCPSLKELYLGHNNITHLEGSQLMGYPSLSVLDLRDNRIGSLPDEITVLEELERIDLSNNDISSLPFVMGTMQNLKSIVLDGNPLRKLRRDIVMEKGRNNQLRDLPVSMSALVCLREIILSFNRFSSLPSVLYSIPSIRTILASDNQIGAIDVNGLLRLPVLETLDLQNNDISQVPPELGNVSTLRSLQLGGNAFRNPRTAILAKGTLTLLEYLRSRIPT</sequence>
<accession>A0A6P8IFH9</accession>
<dbReference type="PROSITE" id="PS51450">
    <property type="entry name" value="LRR"/>
    <property type="match status" value="7"/>
</dbReference>
<dbReference type="PRINTS" id="PR00019">
    <property type="entry name" value="LEURICHRPT"/>
</dbReference>